<reference evidence="3" key="1">
    <citation type="submission" date="2022-11" db="UniProtKB">
        <authorList>
            <consortium name="WormBaseParasite"/>
        </authorList>
    </citation>
    <scope>IDENTIFICATION</scope>
</reference>
<dbReference type="WBParaSite" id="scaffold1924_cov162.g3876">
    <property type="protein sequence ID" value="scaffold1924_cov162.g3876"/>
    <property type="gene ID" value="scaffold1924_cov162.g3876"/>
</dbReference>
<keyword evidence="2" id="KW-1185">Reference proteome</keyword>
<dbReference type="AlphaFoldDB" id="A0A915LXJ8"/>
<proteinExistence type="predicted"/>
<dbReference type="InterPro" id="IPR020568">
    <property type="entry name" value="Ribosomal_Su5_D2-typ_SF"/>
</dbReference>
<dbReference type="GO" id="GO:0005524">
    <property type="term" value="F:ATP binding"/>
    <property type="evidence" value="ECO:0007669"/>
    <property type="project" value="InterPro"/>
</dbReference>
<dbReference type="GO" id="GO:0004252">
    <property type="term" value="F:serine-type endopeptidase activity"/>
    <property type="evidence" value="ECO:0007669"/>
    <property type="project" value="InterPro"/>
</dbReference>
<sequence>MDAPIITNKKQTKHEKKKKLNNQTIKQNYKQPYVEDTIKFTMSNVDFTATTISTYNNNKWEFPKGRMLSNIKNIKWKIAEAATQQETVNSLIGYDEKFFPSLPIGVFTILLETTDNLGRIIYIECANLKKGPNTVTTMGCAENTKESCRIARAYTSKFIEQYIGQNVFDDQLIINMIPSGMPKSGGSGGVSVVTAMLSCLLKMPPENDYVMTGEITLTGKVLQVFKHTCVITIYFRYLFCLDDSNKEF</sequence>
<organism evidence="2 3">
    <name type="scientific">Meloidogyne javanica</name>
    <name type="common">Root-knot nematode worm</name>
    <dbReference type="NCBI Taxonomy" id="6303"/>
    <lineage>
        <taxon>Eukaryota</taxon>
        <taxon>Metazoa</taxon>
        <taxon>Ecdysozoa</taxon>
        <taxon>Nematoda</taxon>
        <taxon>Chromadorea</taxon>
        <taxon>Rhabditida</taxon>
        <taxon>Tylenchina</taxon>
        <taxon>Tylenchomorpha</taxon>
        <taxon>Tylenchoidea</taxon>
        <taxon>Meloidogynidae</taxon>
        <taxon>Meloidogyninae</taxon>
        <taxon>Meloidogyne</taxon>
        <taxon>Meloidogyne incognita group</taxon>
    </lineage>
</organism>
<dbReference type="InterPro" id="IPR014721">
    <property type="entry name" value="Ribsml_uS5_D2-typ_fold_subgr"/>
</dbReference>
<evidence type="ECO:0000313" key="2">
    <source>
        <dbReference type="Proteomes" id="UP000887561"/>
    </source>
</evidence>
<evidence type="ECO:0000313" key="3">
    <source>
        <dbReference type="WBParaSite" id="scaffold1924_cov162.g3876"/>
    </source>
</evidence>
<feature type="domain" description="Lon proteolytic" evidence="1">
    <location>
        <begin position="104"/>
        <end position="224"/>
    </location>
</feature>
<protein>
    <submittedName>
        <fullName evidence="3">Lon proteolytic domain-containing protein</fullName>
    </submittedName>
</protein>
<dbReference type="GO" id="GO:0004176">
    <property type="term" value="F:ATP-dependent peptidase activity"/>
    <property type="evidence" value="ECO:0007669"/>
    <property type="project" value="InterPro"/>
</dbReference>
<dbReference type="PANTHER" id="PTHR43718">
    <property type="entry name" value="LON PROTEASE"/>
    <property type="match status" value="1"/>
</dbReference>
<dbReference type="GO" id="GO:0006515">
    <property type="term" value="P:protein quality control for misfolded or incompletely synthesized proteins"/>
    <property type="evidence" value="ECO:0007669"/>
    <property type="project" value="TreeGrafter"/>
</dbReference>
<name>A0A915LXJ8_MELJA</name>
<dbReference type="SUPFAM" id="SSF54211">
    <property type="entry name" value="Ribosomal protein S5 domain 2-like"/>
    <property type="match status" value="1"/>
</dbReference>
<dbReference type="Gene3D" id="3.30.230.10">
    <property type="match status" value="1"/>
</dbReference>
<dbReference type="PRINTS" id="PR00830">
    <property type="entry name" value="ENDOLAPTASE"/>
</dbReference>
<accession>A0A915LXJ8</accession>
<evidence type="ECO:0000259" key="1">
    <source>
        <dbReference type="Pfam" id="PF05362"/>
    </source>
</evidence>
<dbReference type="Pfam" id="PF05362">
    <property type="entry name" value="Lon_C"/>
    <property type="match status" value="1"/>
</dbReference>
<dbReference type="Proteomes" id="UP000887561">
    <property type="component" value="Unplaced"/>
</dbReference>
<dbReference type="InterPro" id="IPR008269">
    <property type="entry name" value="Lon_proteolytic"/>
</dbReference>
<dbReference type="PANTHER" id="PTHR43718:SF2">
    <property type="entry name" value="LON PROTEASE HOMOLOG, MITOCHONDRIAL"/>
    <property type="match status" value="1"/>
</dbReference>
<dbReference type="InterPro" id="IPR027065">
    <property type="entry name" value="Lon_Prtase"/>
</dbReference>